<reference evidence="1 4" key="2">
    <citation type="submission" date="2020-06" db="EMBL/GenBank/DDBJ databases">
        <title>Genomic analysis of Escherichia coli Ec98 resistant to antibiotic.</title>
        <authorList>
            <person name="Campos L."/>
        </authorList>
    </citation>
    <scope>NUCLEOTIDE SEQUENCE [LARGE SCALE GENOMIC DNA]</scope>
    <source>
        <strain evidence="1 4">UFU_EC98</strain>
    </source>
</reference>
<dbReference type="EMBL" id="CP057293">
    <property type="protein sequence ID" value="QMF66467.1"/>
    <property type="molecule type" value="Genomic_DNA"/>
</dbReference>
<proteinExistence type="predicted"/>
<sequence>MSETTEKKRQPRTCFHIPDEVFQVLFKEARSKRITVTDYILDMLKREAETLSNKSK</sequence>
<dbReference type="Proteomes" id="UP000225264">
    <property type="component" value="Unassembled WGS sequence"/>
</dbReference>
<accession>A0A2I5SJT0</accession>
<dbReference type="EMBL" id="UGEE01000003">
    <property type="protein sequence ID" value="STK98092.1"/>
    <property type="molecule type" value="Genomic_DNA"/>
</dbReference>
<dbReference type="AlphaFoldDB" id="A0A2I5SJT0"/>
<evidence type="ECO:0000313" key="5">
    <source>
        <dbReference type="Proteomes" id="UP000255153"/>
    </source>
</evidence>
<evidence type="ECO:0000313" key="3">
    <source>
        <dbReference type="EMBL" id="STK98092.1"/>
    </source>
</evidence>
<name>A0A2I5SJT0_ECOLX</name>
<evidence type="ECO:0000313" key="2">
    <source>
        <dbReference type="EMBL" id="QMF66467.1"/>
    </source>
</evidence>
<reference evidence="3 5" key="1">
    <citation type="submission" date="2018-06" db="EMBL/GenBank/DDBJ databases">
        <authorList>
            <consortium name="Pathogen Informatics"/>
            <person name="Doyle S."/>
        </authorList>
    </citation>
    <scope>NUCLEOTIDE SEQUENCE [LARGE SCALE GENOMIC DNA]</scope>
    <source>
        <strain evidence="3 5">NCTC8603</strain>
    </source>
</reference>
<evidence type="ECO:0000313" key="1">
    <source>
        <dbReference type="EMBL" id="MBZ4694301.1"/>
    </source>
</evidence>
<dbReference type="Proteomes" id="UP000255153">
    <property type="component" value="Unassembled WGS sequence"/>
</dbReference>
<evidence type="ECO:0008006" key="7">
    <source>
        <dbReference type="Google" id="ProtNLM"/>
    </source>
</evidence>
<protein>
    <recommendedName>
        <fullName evidence="7">CopG-like ribbon-helix-helix domain-containing protein</fullName>
    </recommendedName>
</protein>
<dbReference type="RefSeq" id="WP_000005468.1">
    <property type="nucleotide sequence ID" value="NZ_AP024130.1"/>
</dbReference>
<reference evidence="2 6" key="3">
    <citation type="submission" date="2020-06" db="EMBL/GenBank/DDBJ databases">
        <title>REHAB project genomes.</title>
        <authorList>
            <person name="Shaw L.P."/>
        </authorList>
    </citation>
    <scope>NUCLEOTIDE SEQUENCE [LARGE SCALE GENOMIC DNA]</scope>
    <source>
        <strain evidence="2 6">RHB30-C10</strain>
    </source>
</reference>
<evidence type="ECO:0000313" key="6">
    <source>
        <dbReference type="Proteomes" id="UP000512322"/>
    </source>
</evidence>
<evidence type="ECO:0000313" key="4">
    <source>
        <dbReference type="Proteomes" id="UP000225264"/>
    </source>
</evidence>
<organism evidence="2 6">
    <name type="scientific">Escherichia coli</name>
    <dbReference type="NCBI Taxonomy" id="562"/>
    <lineage>
        <taxon>Bacteria</taxon>
        <taxon>Pseudomonadati</taxon>
        <taxon>Pseudomonadota</taxon>
        <taxon>Gammaproteobacteria</taxon>
        <taxon>Enterobacterales</taxon>
        <taxon>Enterobacteriaceae</taxon>
        <taxon>Escherichia</taxon>
    </lineage>
</organism>
<gene>
    <name evidence="1" type="ORF">CQ842_14835</name>
    <name evidence="2" type="ORF">HVY77_05190</name>
    <name evidence="3" type="ORF">NCTC8603_04939</name>
</gene>
<dbReference type="Proteomes" id="UP000512322">
    <property type="component" value="Chromosome"/>
</dbReference>
<dbReference type="EMBL" id="JACCJF010000015">
    <property type="protein sequence ID" value="MBZ4694301.1"/>
    <property type="molecule type" value="Genomic_DNA"/>
</dbReference>